<dbReference type="InterPro" id="IPR011990">
    <property type="entry name" value="TPR-like_helical_dom_sf"/>
</dbReference>
<evidence type="ECO:0000256" key="1">
    <source>
        <dbReference type="ARBA" id="ARBA00004442"/>
    </source>
</evidence>
<keyword evidence="5" id="KW-0998">Cell outer membrane</keyword>
<evidence type="ECO:0000256" key="2">
    <source>
        <dbReference type="ARBA" id="ARBA00006275"/>
    </source>
</evidence>
<evidence type="ECO:0000256" key="4">
    <source>
        <dbReference type="ARBA" id="ARBA00023136"/>
    </source>
</evidence>
<dbReference type="InterPro" id="IPR012944">
    <property type="entry name" value="SusD_RagB_dom"/>
</dbReference>
<dbReference type="Pfam" id="PF14322">
    <property type="entry name" value="SusD-like_3"/>
    <property type="match status" value="1"/>
</dbReference>
<gene>
    <name evidence="9" type="ORF">Q5H92_19935</name>
</gene>
<accession>A0ABT9AIY0</accession>
<dbReference type="SUPFAM" id="SSF48452">
    <property type="entry name" value="TPR-like"/>
    <property type="match status" value="1"/>
</dbReference>
<comment type="subcellular location">
    <subcellularLocation>
        <location evidence="1">Cell outer membrane</location>
    </subcellularLocation>
</comment>
<evidence type="ECO:0000256" key="6">
    <source>
        <dbReference type="SAM" id="MobiDB-lite"/>
    </source>
</evidence>
<reference evidence="9" key="1">
    <citation type="submission" date="2023-07" db="EMBL/GenBank/DDBJ databases">
        <authorList>
            <person name="Kim M.K."/>
        </authorList>
    </citation>
    <scope>NUCLEOTIDE SEQUENCE</scope>
    <source>
        <strain evidence="9">M29</strain>
    </source>
</reference>
<evidence type="ECO:0000259" key="7">
    <source>
        <dbReference type="Pfam" id="PF07980"/>
    </source>
</evidence>
<proteinExistence type="inferred from homology"/>
<feature type="region of interest" description="Disordered" evidence="6">
    <location>
        <begin position="237"/>
        <end position="260"/>
    </location>
</feature>
<evidence type="ECO:0000313" key="10">
    <source>
        <dbReference type="Proteomes" id="UP001167796"/>
    </source>
</evidence>
<evidence type="ECO:0000313" key="9">
    <source>
        <dbReference type="EMBL" id="MDO7848647.1"/>
    </source>
</evidence>
<dbReference type="Gene3D" id="1.25.40.390">
    <property type="match status" value="1"/>
</dbReference>
<dbReference type="Proteomes" id="UP001167796">
    <property type="component" value="Unassembled WGS sequence"/>
</dbReference>
<dbReference type="Pfam" id="PF07980">
    <property type="entry name" value="SusD_RagB"/>
    <property type="match status" value="1"/>
</dbReference>
<evidence type="ECO:0000256" key="3">
    <source>
        <dbReference type="ARBA" id="ARBA00022729"/>
    </source>
</evidence>
<dbReference type="RefSeq" id="WP_305013317.1">
    <property type="nucleotide sequence ID" value="NZ_JAUQSX010000011.1"/>
</dbReference>
<keyword evidence="3" id="KW-0732">Signal</keyword>
<evidence type="ECO:0000256" key="5">
    <source>
        <dbReference type="ARBA" id="ARBA00023237"/>
    </source>
</evidence>
<organism evidence="9 10">
    <name type="scientific">Hymenobacter mellowenesis</name>
    <dbReference type="NCBI Taxonomy" id="3063995"/>
    <lineage>
        <taxon>Bacteria</taxon>
        <taxon>Pseudomonadati</taxon>
        <taxon>Bacteroidota</taxon>
        <taxon>Cytophagia</taxon>
        <taxon>Cytophagales</taxon>
        <taxon>Hymenobacteraceae</taxon>
        <taxon>Hymenobacter</taxon>
    </lineage>
</organism>
<name>A0ABT9AIY0_9BACT</name>
<dbReference type="InterPro" id="IPR033985">
    <property type="entry name" value="SusD-like_N"/>
</dbReference>
<comment type="caution">
    <text evidence="9">The sequence shown here is derived from an EMBL/GenBank/DDBJ whole genome shotgun (WGS) entry which is preliminary data.</text>
</comment>
<keyword evidence="4" id="KW-0472">Membrane</keyword>
<comment type="similarity">
    <text evidence="2">Belongs to the SusD family.</text>
</comment>
<keyword evidence="10" id="KW-1185">Reference proteome</keyword>
<feature type="domain" description="RagB/SusD" evidence="7">
    <location>
        <begin position="345"/>
        <end position="593"/>
    </location>
</feature>
<evidence type="ECO:0000259" key="8">
    <source>
        <dbReference type="Pfam" id="PF14322"/>
    </source>
</evidence>
<feature type="compositionally biased region" description="Polar residues" evidence="6">
    <location>
        <begin position="240"/>
        <end position="250"/>
    </location>
</feature>
<dbReference type="EMBL" id="JAUQSX010000011">
    <property type="protein sequence ID" value="MDO7848647.1"/>
    <property type="molecule type" value="Genomic_DNA"/>
</dbReference>
<sequence length="593" mass="64668">MALIVAASGCSKDILDENPRSVLVPSFLGTPDGVQSGLTGVYSGLRNVHTDQGGSNFTSQGTDEFMRGASGSDGLEDYNRGQLNNSNSTSTGMWTQCYRFINGANGVIQYAGSVQGLTPSAVTQITAEAKVLRAFYYFMLVRAFGDVPLTLKFVDAPTKDIARAPLADVYNAIIADLNDALGTATTPGIANVAAQPGRVTRATALHLLAKVYLTRATSSARQTDDYAKAAQFSEELIADSNPSPATNSGTTPGGKYGRALEADPADIFKEGKENDKEVLMNIQFNGDPTFTGLSDNGAGLAGQNQVSFLYRNRYDLLPNVERTVALGRPFGRLTSTPYLLTSYILPSETTPRQWRTTDTRYNKWFTTLWLVNKIGQNSGTTFNPRAVVGDTAAWYAGREITPAEQTRINARPGGRFVVGTPSTYTTQFSPYINKYDDATRSSLNVSSDRPVILFRLAETYLIAAEAEMYLGNLPKARDFINVVRRRAAASGRAAQMEITTAQVSIDFILEERTRELCGEFTRWYDLVRTNTLVDRVRRFSPPLVSSKPSPIPNTTDSYGSAAAANVQPYHMLRPIPQQEIDRTSGKITQNPGY</sequence>
<protein>
    <submittedName>
        <fullName evidence="9">RagB/SusD family nutrient uptake outer membrane protein</fullName>
    </submittedName>
</protein>
<feature type="region of interest" description="Disordered" evidence="6">
    <location>
        <begin position="573"/>
        <end position="593"/>
    </location>
</feature>
<feature type="domain" description="SusD-like N-terminal" evidence="8">
    <location>
        <begin position="15"/>
        <end position="213"/>
    </location>
</feature>